<dbReference type="GO" id="GO:0051539">
    <property type="term" value="F:4 iron, 4 sulfur cluster binding"/>
    <property type="evidence" value="ECO:0007669"/>
    <property type="project" value="UniProtKB-UniRule"/>
</dbReference>
<keyword evidence="13 14" id="KW-1015">Disulfide bond</keyword>
<comment type="caution">
    <text evidence="14">Lacks conserved residue(s) required for the propagation of feature annotation.</text>
</comment>
<dbReference type="STRING" id="1817760.A2151_04875"/>
<dbReference type="GO" id="GO:0070475">
    <property type="term" value="P:rRNA base methylation"/>
    <property type="evidence" value="ECO:0007669"/>
    <property type="project" value="UniProtKB-UniRule"/>
</dbReference>
<comment type="miscellaneous">
    <text evidence="14">Reaction proceeds by a ping-pong mechanism involving intermediate methylation of a conserved cysteine residue.</text>
</comment>
<sequence length="366" mass="41089">MEHTDKTNLLNLDRRGLAEFFAGHGERPFRAQQVVQWIHQYGVDDFDAMTNLGKDLRARLKEIAEIRAPGVSRDQQAEDGTRKWLLGLDAGNGVETVFIPEDDRGTLCVSSQVGCTLACSFCATGRQGFSRNLTVAEIIGQLWQANRLLRADPKAERVITNVVFMGMGEPLLNFDNVVTAMRLMLDDFAYGLSWRRVTVSTAGLVPLIDRLRAECPVALAVSLHAPNDALRDELVPLNKKYPIRELLDACKRYTAGEPRRRITFEYVMLDEVNDSLAQARELVRILEGVPAKVNLIPFNPFPQTEYRRSPPERIDRFRDILMQAGLMTITRKTRGEDIDAACGQLAGKVQDRTRRGRRAAGQANLP</sequence>
<dbReference type="FunFam" id="3.20.20.70:FF:000008">
    <property type="entry name" value="Dual-specificity RNA methyltransferase RlmN"/>
    <property type="match status" value="1"/>
</dbReference>
<feature type="binding site" evidence="14">
    <location>
        <position position="115"/>
    </location>
    <ligand>
        <name>[4Fe-4S] cluster</name>
        <dbReference type="ChEBI" id="CHEBI:49883"/>
        <note>4Fe-4S-S-AdoMet</note>
    </ligand>
</feature>
<feature type="active site" description="S-methylcysteine intermediate" evidence="14">
    <location>
        <position position="342"/>
    </location>
</feature>
<dbReference type="Pfam" id="PF21016">
    <property type="entry name" value="RlmN_N"/>
    <property type="match status" value="1"/>
</dbReference>
<evidence type="ECO:0000256" key="7">
    <source>
        <dbReference type="ARBA" id="ARBA00022679"/>
    </source>
</evidence>
<dbReference type="GO" id="GO:0030488">
    <property type="term" value="P:tRNA methylation"/>
    <property type="evidence" value="ECO:0007669"/>
    <property type="project" value="UniProtKB-UniRule"/>
</dbReference>
<keyword evidence="4 14" id="KW-0963">Cytoplasm</keyword>
<dbReference type="GO" id="GO:0070040">
    <property type="term" value="F:rRNA (adenine(2503)-C2-)-methyltransferase activity"/>
    <property type="evidence" value="ECO:0007669"/>
    <property type="project" value="UniProtKB-UniRule"/>
</dbReference>
<keyword evidence="6 14" id="KW-0489">Methyltransferase</keyword>
<dbReference type="HAMAP" id="MF_01849">
    <property type="entry name" value="RNA_methyltr_RlmN"/>
    <property type="match status" value="1"/>
</dbReference>
<evidence type="ECO:0000256" key="14">
    <source>
        <dbReference type="HAMAP-Rule" id="MF_01849"/>
    </source>
</evidence>
<keyword evidence="12 14" id="KW-0411">Iron-sulfur</keyword>
<dbReference type="InterPro" id="IPR006638">
    <property type="entry name" value="Elp3/MiaA/NifB-like_rSAM"/>
</dbReference>
<dbReference type="PROSITE" id="PS51918">
    <property type="entry name" value="RADICAL_SAM"/>
    <property type="match status" value="1"/>
</dbReference>
<evidence type="ECO:0000256" key="1">
    <source>
        <dbReference type="ARBA" id="ARBA00004496"/>
    </source>
</evidence>
<dbReference type="FunFam" id="1.10.150.530:FF:000003">
    <property type="entry name" value="Dual-specificity RNA methyltransferase RlmN"/>
    <property type="match status" value="1"/>
</dbReference>
<feature type="domain" description="Radical SAM core" evidence="15">
    <location>
        <begin position="101"/>
        <end position="336"/>
    </location>
</feature>
<keyword evidence="8 14" id="KW-0949">S-adenosyl-L-methionine</keyword>
<feature type="binding site" evidence="14">
    <location>
        <position position="122"/>
    </location>
    <ligand>
        <name>[4Fe-4S] cluster</name>
        <dbReference type="ChEBI" id="CHEBI:49883"/>
        <note>4Fe-4S-S-AdoMet</note>
    </ligand>
</feature>
<dbReference type="PANTHER" id="PTHR30544:SF5">
    <property type="entry name" value="RADICAL SAM CORE DOMAIN-CONTAINING PROTEIN"/>
    <property type="match status" value="1"/>
</dbReference>
<evidence type="ECO:0000256" key="8">
    <source>
        <dbReference type="ARBA" id="ARBA00022691"/>
    </source>
</evidence>
<feature type="binding site" evidence="14">
    <location>
        <begin position="168"/>
        <end position="169"/>
    </location>
    <ligand>
        <name>S-adenosyl-L-methionine</name>
        <dbReference type="ChEBI" id="CHEBI:59789"/>
    </ligand>
</feature>
<dbReference type="CDD" id="cd01335">
    <property type="entry name" value="Radical_SAM"/>
    <property type="match status" value="1"/>
</dbReference>
<dbReference type="InterPro" id="IPR004383">
    <property type="entry name" value="rRNA_lsu_MTrfase_RlmN/Cfr"/>
</dbReference>
<dbReference type="GO" id="GO:0002935">
    <property type="term" value="F:tRNA (adenine(37)-C2)-methyltransferase activity"/>
    <property type="evidence" value="ECO:0007669"/>
    <property type="project" value="UniProtKB-UniRule"/>
</dbReference>
<dbReference type="InterPro" id="IPR027492">
    <property type="entry name" value="RNA_MTrfase_RlmN"/>
</dbReference>
<keyword evidence="5 14" id="KW-0698">rRNA processing</keyword>
<dbReference type="SMART" id="SM00729">
    <property type="entry name" value="Elp3"/>
    <property type="match status" value="1"/>
</dbReference>
<proteinExistence type="inferred from homology"/>
<dbReference type="Proteomes" id="UP000178885">
    <property type="component" value="Unassembled WGS sequence"/>
</dbReference>
<dbReference type="Pfam" id="PF04055">
    <property type="entry name" value="Radical_SAM"/>
    <property type="match status" value="1"/>
</dbReference>
<comment type="caution">
    <text evidence="16">The sequence shown here is derived from an EMBL/GenBank/DDBJ whole genome shotgun (WGS) entry which is preliminary data.</text>
</comment>
<evidence type="ECO:0000256" key="2">
    <source>
        <dbReference type="ARBA" id="ARBA00007544"/>
    </source>
</evidence>
<evidence type="ECO:0000256" key="11">
    <source>
        <dbReference type="ARBA" id="ARBA00023004"/>
    </source>
</evidence>
<dbReference type="InterPro" id="IPR007197">
    <property type="entry name" value="rSAM"/>
</dbReference>
<keyword evidence="10 14" id="KW-0479">Metal-binding</keyword>
<feature type="binding site" evidence="14">
    <location>
        <position position="200"/>
    </location>
    <ligand>
        <name>S-adenosyl-L-methionine</name>
        <dbReference type="ChEBI" id="CHEBI:59789"/>
    </ligand>
</feature>
<evidence type="ECO:0000256" key="4">
    <source>
        <dbReference type="ARBA" id="ARBA00022490"/>
    </source>
</evidence>
<protein>
    <recommendedName>
        <fullName evidence="14">Dual-specificity RNA methyltransferase RlmN</fullName>
        <ecNumber evidence="14">2.1.1.192</ecNumber>
    </recommendedName>
    <alternativeName>
        <fullName evidence="14">23S rRNA (adenine(2503)-C(2))-methyltransferase</fullName>
    </alternativeName>
    <alternativeName>
        <fullName evidence="14">23S rRNA m2A2503 methyltransferase</fullName>
    </alternativeName>
    <alternativeName>
        <fullName evidence="14">Ribosomal RNA large subunit methyltransferase N</fullName>
    </alternativeName>
    <alternativeName>
        <fullName evidence="14">tRNA (adenine(37)-C(2))-methyltransferase</fullName>
    </alternativeName>
    <alternativeName>
        <fullName evidence="14">tRNA m2A37 methyltransferase</fullName>
    </alternativeName>
</protein>
<accession>A0A1F6TKA5</accession>
<dbReference type="PIRSF" id="PIRSF006004">
    <property type="entry name" value="CHP00048"/>
    <property type="match status" value="1"/>
</dbReference>
<dbReference type="InterPro" id="IPR048641">
    <property type="entry name" value="RlmN_N"/>
</dbReference>
<reference evidence="16 17" key="1">
    <citation type="journal article" date="2016" name="Nat. Commun.">
        <title>Thousands of microbial genomes shed light on interconnected biogeochemical processes in an aquifer system.</title>
        <authorList>
            <person name="Anantharaman K."/>
            <person name="Brown C.T."/>
            <person name="Hug L.A."/>
            <person name="Sharon I."/>
            <person name="Castelle C.J."/>
            <person name="Probst A.J."/>
            <person name="Thomas B.C."/>
            <person name="Singh A."/>
            <person name="Wilkins M.J."/>
            <person name="Karaoz U."/>
            <person name="Brodie E.L."/>
            <person name="Williams K.H."/>
            <person name="Hubbard S.S."/>
            <person name="Banfield J.F."/>
        </authorList>
    </citation>
    <scope>NUCLEOTIDE SEQUENCE [LARGE SCALE GENOMIC DNA]</scope>
</reference>
<keyword evidence="3 14" id="KW-0004">4Fe-4S</keyword>
<evidence type="ECO:0000256" key="5">
    <source>
        <dbReference type="ARBA" id="ARBA00022552"/>
    </source>
</evidence>
<evidence type="ECO:0000256" key="10">
    <source>
        <dbReference type="ARBA" id="ARBA00022723"/>
    </source>
</evidence>
<feature type="active site" description="Proton acceptor" evidence="14">
    <location>
        <position position="95"/>
    </location>
</feature>
<dbReference type="InterPro" id="IPR040072">
    <property type="entry name" value="Methyltransferase_A"/>
</dbReference>
<evidence type="ECO:0000259" key="15">
    <source>
        <dbReference type="PROSITE" id="PS51918"/>
    </source>
</evidence>
<keyword evidence="7 14" id="KW-0808">Transferase</keyword>
<comment type="catalytic activity">
    <reaction evidence="14">
        <text>adenosine(2503) in 23S rRNA + 2 reduced [2Fe-2S]-[ferredoxin] + 2 S-adenosyl-L-methionine = 2-methyladenosine(2503) in 23S rRNA + 5'-deoxyadenosine + L-methionine + 2 oxidized [2Fe-2S]-[ferredoxin] + S-adenosyl-L-homocysteine</text>
        <dbReference type="Rhea" id="RHEA:42916"/>
        <dbReference type="Rhea" id="RHEA-COMP:10000"/>
        <dbReference type="Rhea" id="RHEA-COMP:10001"/>
        <dbReference type="Rhea" id="RHEA-COMP:10152"/>
        <dbReference type="Rhea" id="RHEA-COMP:10282"/>
        <dbReference type="ChEBI" id="CHEBI:17319"/>
        <dbReference type="ChEBI" id="CHEBI:33737"/>
        <dbReference type="ChEBI" id="CHEBI:33738"/>
        <dbReference type="ChEBI" id="CHEBI:57844"/>
        <dbReference type="ChEBI" id="CHEBI:57856"/>
        <dbReference type="ChEBI" id="CHEBI:59789"/>
        <dbReference type="ChEBI" id="CHEBI:74411"/>
        <dbReference type="ChEBI" id="CHEBI:74497"/>
        <dbReference type="EC" id="2.1.1.192"/>
    </reaction>
</comment>
<keyword evidence="9 14" id="KW-0819">tRNA processing</keyword>
<feature type="binding site" evidence="14">
    <location>
        <begin position="222"/>
        <end position="224"/>
    </location>
    <ligand>
        <name>S-adenosyl-L-methionine</name>
        <dbReference type="ChEBI" id="CHEBI:59789"/>
    </ligand>
</feature>
<dbReference type="GO" id="GO:0019843">
    <property type="term" value="F:rRNA binding"/>
    <property type="evidence" value="ECO:0007669"/>
    <property type="project" value="UniProtKB-UniRule"/>
</dbReference>
<comment type="catalytic activity">
    <reaction evidence="14">
        <text>adenosine(37) in tRNA + 2 reduced [2Fe-2S]-[ferredoxin] + 2 S-adenosyl-L-methionine = 2-methyladenosine(37) in tRNA + 5'-deoxyadenosine + L-methionine + 2 oxidized [2Fe-2S]-[ferredoxin] + S-adenosyl-L-homocysteine</text>
        <dbReference type="Rhea" id="RHEA:43332"/>
        <dbReference type="Rhea" id="RHEA-COMP:10000"/>
        <dbReference type="Rhea" id="RHEA-COMP:10001"/>
        <dbReference type="Rhea" id="RHEA-COMP:10162"/>
        <dbReference type="Rhea" id="RHEA-COMP:10485"/>
        <dbReference type="ChEBI" id="CHEBI:17319"/>
        <dbReference type="ChEBI" id="CHEBI:33737"/>
        <dbReference type="ChEBI" id="CHEBI:33738"/>
        <dbReference type="ChEBI" id="CHEBI:57844"/>
        <dbReference type="ChEBI" id="CHEBI:57856"/>
        <dbReference type="ChEBI" id="CHEBI:59789"/>
        <dbReference type="ChEBI" id="CHEBI:74411"/>
        <dbReference type="ChEBI" id="CHEBI:74497"/>
        <dbReference type="EC" id="2.1.1.192"/>
    </reaction>
</comment>
<evidence type="ECO:0000256" key="3">
    <source>
        <dbReference type="ARBA" id="ARBA00022485"/>
    </source>
</evidence>
<feature type="binding site" evidence="14">
    <location>
        <position position="119"/>
    </location>
    <ligand>
        <name>[4Fe-4S] cluster</name>
        <dbReference type="ChEBI" id="CHEBI:49883"/>
        <note>4Fe-4S-S-AdoMet</note>
    </ligand>
</feature>
<dbReference type="GO" id="GO:0005737">
    <property type="term" value="C:cytoplasm"/>
    <property type="evidence" value="ECO:0007669"/>
    <property type="project" value="UniProtKB-SubCell"/>
</dbReference>
<comment type="function">
    <text evidence="14">Specifically methylates position 2 of adenine 2503 in 23S rRNA and position 2 of adenine 37 in tRNAs. m2A2503 modification seems to play a crucial role in the proofreading step occurring at the peptidyl transferase center and thus would serve to optimize ribosomal fidelity.</text>
</comment>
<dbReference type="SFLD" id="SFLDG01062">
    <property type="entry name" value="methyltransferase_(Class_A)"/>
    <property type="match status" value="1"/>
</dbReference>
<organism evidence="16 17">
    <name type="scientific">Candidatus Muproteobacteria bacterium RBG_16_65_34</name>
    <dbReference type="NCBI Taxonomy" id="1817760"/>
    <lineage>
        <taxon>Bacteria</taxon>
        <taxon>Pseudomonadati</taxon>
        <taxon>Pseudomonadota</taxon>
        <taxon>Candidatus Muproteobacteria</taxon>
    </lineage>
</organism>
<dbReference type="EC" id="2.1.1.192" evidence="14"/>
<evidence type="ECO:0000256" key="13">
    <source>
        <dbReference type="ARBA" id="ARBA00023157"/>
    </source>
</evidence>
<dbReference type="SFLD" id="SFLDS00029">
    <property type="entry name" value="Radical_SAM"/>
    <property type="match status" value="1"/>
</dbReference>
<comment type="cofactor">
    <cofactor evidence="14">
        <name>[4Fe-4S] cluster</name>
        <dbReference type="ChEBI" id="CHEBI:49883"/>
    </cofactor>
    <text evidence="14">Binds 1 [4Fe-4S] cluster. The cluster is coordinated with 3 cysteines and an exchangeable S-adenosyl-L-methionine.</text>
</comment>
<evidence type="ECO:0000256" key="12">
    <source>
        <dbReference type="ARBA" id="ARBA00023014"/>
    </source>
</evidence>
<dbReference type="GO" id="GO:0000049">
    <property type="term" value="F:tRNA binding"/>
    <property type="evidence" value="ECO:0007669"/>
    <property type="project" value="UniProtKB-UniRule"/>
</dbReference>
<evidence type="ECO:0000313" key="17">
    <source>
        <dbReference type="Proteomes" id="UP000178885"/>
    </source>
</evidence>
<comment type="similarity">
    <text evidence="2 14">Belongs to the radical SAM superfamily. RlmN family.</text>
</comment>
<dbReference type="GO" id="GO:0046872">
    <property type="term" value="F:metal ion binding"/>
    <property type="evidence" value="ECO:0007669"/>
    <property type="project" value="UniProtKB-KW"/>
</dbReference>
<name>A0A1F6TKA5_9PROT</name>
<dbReference type="PANTHER" id="PTHR30544">
    <property type="entry name" value="23S RRNA METHYLTRANSFERASE"/>
    <property type="match status" value="1"/>
</dbReference>
<keyword evidence="11 14" id="KW-0408">Iron</keyword>
<dbReference type="SFLD" id="SFLDF00275">
    <property type="entry name" value="adenosine_C2_methyltransferase"/>
    <property type="match status" value="1"/>
</dbReference>
<evidence type="ECO:0000256" key="9">
    <source>
        <dbReference type="ARBA" id="ARBA00022694"/>
    </source>
</evidence>
<dbReference type="EMBL" id="MFSU01000102">
    <property type="protein sequence ID" value="OGI45542.1"/>
    <property type="molecule type" value="Genomic_DNA"/>
</dbReference>
<dbReference type="NCBIfam" id="TIGR00048">
    <property type="entry name" value="rRNA_mod_RlmN"/>
    <property type="match status" value="1"/>
</dbReference>
<feature type="binding site" evidence="14">
    <location>
        <position position="299"/>
    </location>
    <ligand>
        <name>S-adenosyl-L-methionine</name>
        <dbReference type="ChEBI" id="CHEBI:59789"/>
    </ligand>
</feature>
<dbReference type="Gene3D" id="3.20.20.70">
    <property type="entry name" value="Aldolase class I"/>
    <property type="match status" value="1"/>
</dbReference>
<gene>
    <name evidence="14" type="primary">rlmN</name>
    <name evidence="16" type="ORF">A2151_04875</name>
</gene>
<dbReference type="AlphaFoldDB" id="A0A1F6TKA5"/>
<evidence type="ECO:0000256" key="6">
    <source>
        <dbReference type="ARBA" id="ARBA00022603"/>
    </source>
</evidence>
<dbReference type="Gene3D" id="1.10.150.530">
    <property type="match status" value="1"/>
</dbReference>
<evidence type="ECO:0000313" key="16">
    <source>
        <dbReference type="EMBL" id="OGI45542.1"/>
    </source>
</evidence>
<dbReference type="InterPro" id="IPR013785">
    <property type="entry name" value="Aldolase_TIM"/>
</dbReference>
<dbReference type="SUPFAM" id="SSF102114">
    <property type="entry name" value="Radical SAM enzymes"/>
    <property type="match status" value="1"/>
</dbReference>
<comment type="subcellular location">
    <subcellularLocation>
        <location evidence="1 14">Cytoplasm</location>
    </subcellularLocation>
</comment>
<dbReference type="InterPro" id="IPR058240">
    <property type="entry name" value="rSAM_sf"/>
</dbReference>